<sequence>MSRPTTALVTGGAGLIGSHIVDLALARGWQVRVLDSLERQTHRRGKPPWVPDAAEFVAGDVRRRRDWERALDGVDVVFHEAAYGGYMPEIAKFIHVNSYGTALLLETIRDRNLPVRKVVLASSQAVYNEGAYRCPEHGRFYGTTREVARLARGDYAVHCPACDRPAEPVPTDEAAPMGGENVYAISKADQERLLVSWGRSTGIPTVALRYSCTYGPRQSLFNPYTGVIAIFCTRLVNGLPPVVYEDGRQSRDLVFVEDVARANLLVATDERADGRIFNVGTGRAAAIGNLARLLAAKLGAAVEPQLPGEFRPGEMRALISDIGRIGELGFRPEVTLEDGIDRYLAWVAEQGAVAEYFGAAERRLRRRQIVKRAASVEAPAAGANTAPVSSASPAVAPAVAPAASDAAGGTGGGGG</sequence>
<dbReference type="InterPro" id="IPR036291">
    <property type="entry name" value="NAD(P)-bd_dom_sf"/>
</dbReference>
<dbReference type="Pfam" id="PF01370">
    <property type="entry name" value="Epimerase"/>
    <property type="match status" value="1"/>
</dbReference>
<dbReference type="PANTHER" id="PTHR43000">
    <property type="entry name" value="DTDP-D-GLUCOSE 4,6-DEHYDRATASE-RELATED"/>
    <property type="match status" value="1"/>
</dbReference>
<dbReference type="EC" id="5.1.3.2" evidence="4"/>
<gene>
    <name evidence="4" type="ORF">AVDCRST_MAG49-2786</name>
</gene>
<dbReference type="GO" id="GO:0003978">
    <property type="term" value="F:UDP-glucose 4-epimerase activity"/>
    <property type="evidence" value="ECO:0007669"/>
    <property type="project" value="UniProtKB-EC"/>
</dbReference>
<dbReference type="EMBL" id="CADCWG010000195">
    <property type="protein sequence ID" value="CAA9564559.1"/>
    <property type="molecule type" value="Genomic_DNA"/>
</dbReference>
<dbReference type="Gene3D" id="3.40.50.720">
    <property type="entry name" value="NAD(P)-binding Rossmann-like Domain"/>
    <property type="match status" value="1"/>
</dbReference>
<dbReference type="AlphaFoldDB" id="A0A6J4UZT7"/>
<feature type="region of interest" description="Disordered" evidence="2">
    <location>
        <begin position="395"/>
        <end position="415"/>
    </location>
</feature>
<dbReference type="InterPro" id="IPR001509">
    <property type="entry name" value="Epimerase_deHydtase"/>
</dbReference>
<keyword evidence="4" id="KW-0413">Isomerase</keyword>
<evidence type="ECO:0000256" key="2">
    <source>
        <dbReference type="SAM" id="MobiDB-lite"/>
    </source>
</evidence>
<evidence type="ECO:0000259" key="3">
    <source>
        <dbReference type="Pfam" id="PF01370"/>
    </source>
</evidence>
<accession>A0A6J4UZT7</accession>
<dbReference type="SUPFAM" id="SSF51735">
    <property type="entry name" value="NAD(P)-binding Rossmann-fold domains"/>
    <property type="match status" value="1"/>
</dbReference>
<organism evidence="4">
    <name type="scientific">uncultured Thermomicrobiales bacterium</name>
    <dbReference type="NCBI Taxonomy" id="1645740"/>
    <lineage>
        <taxon>Bacteria</taxon>
        <taxon>Pseudomonadati</taxon>
        <taxon>Thermomicrobiota</taxon>
        <taxon>Thermomicrobia</taxon>
        <taxon>Thermomicrobiales</taxon>
        <taxon>environmental samples</taxon>
    </lineage>
</organism>
<feature type="compositionally biased region" description="Low complexity" evidence="2">
    <location>
        <begin position="395"/>
        <end position="407"/>
    </location>
</feature>
<name>A0A6J4UZT7_9BACT</name>
<evidence type="ECO:0000313" key="4">
    <source>
        <dbReference type="EMBL" id="CAA9564559.1"/>
    </source>
</evidence>
<comment type="similarity">
    <text evidence="1">Belongs to the NAD(P)-dependent epimerase/dehydratase family.</text>
</comment>
<evidence type="ECO:0000256" key="1">
    <source>
        <dbReference type="ARBA" id="ARBA00007637"/>
    </source>
</evidence>
<feature type="domain" description="NAD-dependent epimerase/dehydratase" evidence="3">
    <location>
        <begin position="7"/>
        <end position="280"/>
    </location>
</feature>
<reference evidence="4" key="1">
    <citation type="submission" date="2020-02" db="EMBL/GenBank/DDBJ databases">
        <authorList>
            <person name="Meier V. D."/>
        </authorList>
    </citation>
    <scope>NUCLEOTIDE SEQUENCE</scope>
    <source>
        <strain evidence="4">AVDCRST_MAG49</strain>
    </source>
</reference>
<proteinExistence type="inferred from homology"/>
<protein>
    <submittedName>
        <fullName evidence="4">UDP-glucose 4-epimerase</fullName>
        <ecNumber evidence="4">5.1.3.2</ecNumber>
    </submittedName>
</protein>